<evidence type="ECO:0000313" key="1">
    <source>
        <dbReference type="EMBL" id="EFT82946.1"/>
    </source>
</evidence>
<reference evidence="1 2" key="1">
    <citation type="submission" date="2010-12" db="EMBL/GenBank/DDBJ databases">
        <authorList>
            <person name="Muzny D."/>
            <person name="Qin X."/>
            <person name="Buhay C."/>
            <person name="Dugan-Rocha S."/>
            <person name="Ding Y."/>
            <person name="Chen G."/>
            <person name="Hawes A."/>
            <person name="Holder M."/>
            <person name="Jhangiani S."/>
            <person name="Johnson A."/>
            <person name="Khan Z."/>
            <person name="Li Z."/>
            <person name="Liu W."/>
            <person name="Liu X."/>
            <person name="Perez L."/>
            <person name="Shen H."/>
            <person name="Wang Q."/>
            <person name="Watt J."/>
            <person name="Xi L."/>
            <person name="Xin Y."/>
            <person name="Zhou J."/>
            <person name="Deng J."/>
            <person name="Jiang H."/>
            <person name="Liu Y."/>
            <person name="Qu J."/>
            <person name="Song X.-Z."/>
            <person name="Zhang L."/>
            <person name="Villasana D."/>
            <person name="Johnson A."/>
            <person name="Liu J."/>
            <person name="Liyanage D."/>
            <person name="Lorensuhewa L."/>
            <person name="Robinson T."/>
            <person name="Song A."/>
            <person name="Song B.-B."/>
            <person name="Dinh H."/>
            <person name="Thornton R."/>
            <person name="Coyle M."/>
            <person name="Francisco L."/>
            <person name="Jackson L."/>
            <person name="Javaid M."/>
            <person name="Korchina V."/>
            <person name="Kovar C."/>
            <person name="Mata R."/>
            <person name="Mathew T."/>
            <person name="Ngo R."/>
            <person name="Nguyen L."/>
            <person name="Nguyen N."/>
            <person name="Okwuonu G."/>
            <person name="Ongeri F."/>
            <person name="Pham C."/>
            <person name="Simmons D."/>
            <person name="Wilczek-Boney K."/>
            <person name="Hale W."/>
            <person name="Jakkamsetti A."/>
            <person name="Pham P."/>
            <person name="Ruth R."/>
            <person name="San Lucas F."/>
            <person name="Warren J."/>
            <person name="Zhang J."/>
            <person name="Zhao Z."/>
            <person name="Zhou C."/>
            <person name="Zhu D."/>
            <person name="Lee S."/>
            <person name="Bess C."/>
            <person name="Blankenburg K."/>
            <person name="Forbes L."/>
            <person name="Fu Q."/>
            <person name="Gubbala S."/>
            <person name="Hirani K."/>
            <person name="Jayaseelan J.C."/>
            <person name="Lara F."/>
            <person name="Munidasa M."/>
            <person name="Palculict T."/>
            <person name="Patil S."/>
            <person name="Pu L.-L."/>
            <person name="Saada N."/>
            <person name="Tang L."/>
            <person name="Weissenberger G."/>
            <person name="Zhu Y."/>
            <person name="Hemphill L."/>
            <person name="Shang Y."/>
            <person name="Youmans B."/>
            <person name="Ayvaz T."/>
            <person name="Ross M."/>
            <person name="Santibanez J."/>
            <person name="Aqrawi P."/>
            <person name="Gross S."/>
            <person name="Joshi V."/>
            <person name="Fowler G."/>
            <person name="Nazareth L."/>
            <person name="Reid J."/>
            <person name="Worley K."/>
            <person name="Petrosino J."/>
            <person name="Highlander S."/>
            <person name="Gibbs R."/>
        </authorList>
    </citation>
    <scope>NUCLEOTIDE SEQUENCE [LARGE SCALE GENOMIC DNA]</scope>
    <source>
        <strain evidence="1 2">DSM 10105</strain>
    </source>
</reference>
<dbReference type="HOGENOM" id="CLU_3293663_0_0_11"/>
<protein>
    <submittedName>
        <fullName evidence="1">Uncharacterized protein</fullName>
    </submittedName>
</protein>
<comment type="caution">
    <text evidence="1">The sequence shown here is derived from an EMBL/GenBank/DDBJ whole genome shotgun (WGS) entry which is preliminary data.</text>
</comment>
<proteinExistence type="predicted"/>
<accession>E6K2F8</accession>
<dbReference type="EMBL" id="AEON01000002">
    <property type="protein sequence ID" value="EFT82946.1"/>
    <property type="molecule type" value="Genomic_DNA"/>
</dbReference>
<organism evidence="1 2">
    <name type="scientific">Parascardovia denticolens DSM 10105 = JCM 12538</name>
    <dbReference type="NCBI Taxonomy" id="864564"/>
    <lineage>
        <taxon>Bacteria</taxon>
        <taxon>Bacillati</taxon>
        <taxon>Actinomycetota</taxon>
        <taxon>Actinomycetes</taxon>
        <taxon>Bifidobacteriales</taxon>
        <taxon>Bifidobacteriaceae</taxon>
        <taxon>Parascardovia</taxon>
    </lineage>
</organism>
<keyword evidence="2" id="KW-1185">Reference proteome</keyword>
<gene>
    <name evidence="1" type="ORF">HMPREF0620_1631</name>
</gene>
<dbReference type="Proteomes" id="UP000004946">
    <property type="component" value="Chromosome"/>
</dbReference>
<sequence length="40" mass="4406">MGIRCICGHVTYSIRSQAESAFFPPDIARRVENAPTGIIQ</sequence>
<dbReference type="AlphaFoldDB" id="E6K2F8"/>
<name>E6K2F8_PARDN</name>
<evidence type="ECO:0000313" key="2">
    <source>
        <dbReference type="Proteomes" id="UP000004946"/>
    </source>
</evidence>